<comment type="caution">
    <text evidence="3">The sequence shown here is derived from an EMBL/GenBank/DDBJ whole genome shotgun (WGS) entry which is preliminary data.</text>
</comment>
<dbReference type="InterPro" id="IPR002376">
    <property type="entry name" value="Formyl_transf_N"/>
</dbReference>
<dbReference type="PANTHER" id="PTHR11138">
    <property type="entry name" value="METHIONYL-TRNA FORMYLTRANSFERASE"/>
    <property type="match status" value="1"/>
</dbReference>
<dbReference type="InterPro" id="IPR041711">
    <property type="entry name" value="Met-tRNA-FMT_N"/>
</dbReference>
<dbReference type="PANTHER" id="PTHR11138:SF5">
    <property type="entry name" value="METHIONYL-TRNA FORMYLTRANSFERASE, MITOCHONDRIAL"/>
    <property type="match status" value="1"/>
</dbReference>
<dbReference type="EC" id="2.1.2.9" evidence="1"/>
<reference evidence="3 4" key="1">
    <citation type="submission" date="2022-12" db="EMBL/GenBank/DDBJ databases">
        <title>Chromosome-level genome of Tegillarca granosa.</title>
        <authorList>
            <person name="Kim J."/>
        </authorList>
    </citation>
    <scope>NUCLEOTIDE SEQUENCE [LARGE SCALE GENOMIC DNA]</scope>
    <source>
        <strain evidence="3">Teg-2019</strain>
        <tissue evidence="3">Adductor muscle</tissue>
    </source>
</reference>
<evidence type="ECO:0000259" key="2">
    <source>
        <dbReference type="Pfam" id="PF00551"/>
    </source>
</evidence>
<gene>
    <name evidence="3" type="ORF">KUTeg_010918</name>
</gene>
<feature type="domain" description="Formyl transferase N-terminal" evidence="2">
    <location>
        <begin position="204"/>
        <end position="293"/>
    </location>
</feature>
<dbReference type="SUPFAM" id="SSF53328">
    <property type="entry name" value="Formyltransferase"/>
    <property type="match status" value="1"/>
</dbReference>
<dbReference type="CDD" id="cd08646">
    <property type="entry name" value="FMT_core_Met-tRNA-FMT_N"/>
    <property type="match status" value="1"/>
</dbReference>
<proteinExistence type="predicted"/>
<accession>A0ABQ9F7F9</accession>
<dbReference type="InterPro" id="IPR036477">
    <property type="entry name" value="Formyl_transf_N_sf"/>
</dbReference>
<dbReference type="Proteomes" id="UP001217089">
    <property type="component" value="Unassembled WGS sequence"/>
</dbReference>
<protein>
    <recommendedName>
        <fullName evidence="1">methionyl-tRNA formyltransferase</fullName>
        <ecNumber evidence="1">2.1.2.9</ecNumber>
    </recommendedName>
</protein>
<sequence length="333" mass="38020">MLCEMLCGVRQRYLFKPFSSIDRLPRFCFTSKVNYLMKEQNVHTDTEYKVVHKFEIDETTNFTGTCKSCESSRRLKKEQTGLKLYGRKHFVNNTKKSVIFGKNLRFFHLLQTQKRQFCNAVDKNGHQAARTGPPWRVLFLGSDYFALYSLKALVQNRNSTHNRVVDNLEVVVPNFKKSEITKYAIDMGLVIHDWPIDVPYGRYDVGVVTSFGKLIPKKIIENIPHGIINVHGSLLPRWRGAAPIAHAIYNRDKVTGITIMKIKPKHFDIGEILMKREIPIPEHVTALELGHIMAPIGADMVIETLSDLVNLENKAVEQPSEGATRVGLHLLHS</sequence>
<organism evidence="3 4">
    <name type="scientific">Tegillarca granosa</name>
    <name type="common">Malaysian cockle</name>
    <name type="synonym">Anadara granosa</name>
    <dbReference type="NCBI Taxonomy" id="220873"/>
    <lineage>
        <taxon>Eukaryota</taxon>
        <taxon>Metazoa</taxon>
        <taxon>Spiralia</taxon>
        <taxon>Lophotrochozoa</taxon>
        <taxon>Mollusca</taxon>
        <taxon>Bivalvia</taxon>
        <taxon>Autobranchia</taxon>
        <taxon>Pteriomorphia</taxon>
        <taxon>Arcoida</taxon>
        <taxon>Arcoidea</taxon>
        <taxon>Arcidae</taxon>
        <taxon>Tegillarca</taxon>
    </lineage>
</organism>
<evidence type="ECO:0000313" key="3">
    <source>
        <dbReference type="EMBL" id="KAJ8311563.1"/>
    </source>
</evidence>
<keyword evidence="4" id="KW-1185">Reference proteome</keyword>
<evidence type="ECO:0000313" key="4">
    <source>
        <dbReference type="Proteomes" id="UP001217089"/>
    </source>
</evidence>
<dbReference type="Gene3D" id="3.40.50.12230">
    <property type="match status" value="1"/>
</dbReference>
<dbReference type="EMBL" id="JARBDR010000496">
    <property type="protein sequence ID" value="KAJ8311563.1"/>
    <property type="molecule type" value="Genomic_DNA"/>
</dbReference>
<dbReference type="Pfam" id="PF00551">
    <property type="entry name" value="Formyl_trans_N"/>
    <property type="match status" value="1"/>
</dbReference>
<name>A0ABQ9F7F9_TEGGR</name>
<evidence type="ECO:0000256" key="1">
    <source>
        <dbReference type="ARBA" id="ARBA00012261"/>
    </source>
</evidence>